<dbReference type="AlphaFoldDB" id="A0A8X7WQR5"/>
<keyword evidence="2" id="KW-1185">Reference proteome</keyword>
<protein>
    <submittedName>
        <fullName evidence="1">Uncharacterized protein</fullName>
    </submittedName>
</protein>
<name>A0A8X7WQR5_BRACI</name>
<reference evidence="1 2" key="1">
    <citation type="submission" date="2020-02" db="EMBL/GenBank/DDBJ databases">
        <authorList>
            <person name="Ma Q."/>
            <person name="Huang Y."/>
            <person name="Song X."/>
            <person name="Pei D."/>
        </authorList>
    </citation>
    <scope>NUCLEOTIDE SEQUENCE [LARGE SCALE GENOMIC DNA]</scope>
    <source>
        <strain evidence="1">Sxm20200214</strain>
        <tissue evidence="1">Leaf</tissue>
    </source>
</reference>
<dbReference type="EMBL" id="JAAMPC010000001">
    <property type="protein sequence ID" value="KAG2334264.1"/>
    <property type="molecule type" value="Genomic_DNA"/>
</dbReference>
<organism evidence="1 2">
    <name type="scientific">Brassica carinata</name>
    <name type="common">Ethiopian mustard</name>
    <name type="synonym">Abyssinian cabbage</name>
    <dbReference type="NCBI Taxonomy" id="52824"/>
    <lineage>
        <taxon>Eukaryota</taxon>
        <taxon>Viridiplantae</taxon>
        <taxon>Streptophyta</taxon>
        <taxon>Embryophyta</taxon>
        <taxon>Tracheophyta</taxon>
        <taxon>Spermatophyta</taxon>
        <taxon>Magnoliopsida</taxon>
        <taxon>eudicotyledons</taxon>
        <taxon>Gunneridae</taxon>
        <taxon>Pentapetalae</taxon>
        <taxon>rosids</taxon>
        <taxon>malvids</taxon>
        <taxon>Brassicales</taxon>
        <taxon>Brassicaceae</taxon>
        <taxon>Brassiceae</taxon>
        <taxon>Brassica</taxon>
    </lineage>
</organism>
<dbReference type="Proteomes" id="UP000886595">
    <property type="component" value="Unassembled WGS sequence"/>
</dbReference>
<accession>A0A8X7WQR5</accession>
<gene>
    <name evidence="1" type="ORF">Bca52824_005444</name>
</gene>
<evidence type="ECO:0000313" key="1">
    <source>
        <dbReference type="EMBL" id="KAG2334264.1"/>
    </source>
</evidence>
<sequence>MASATHLLSQPSSLRRNLNQYQSNQSPFSRIPHLSLNSTLKPLQRLSIKASAASSPNSVKTAFDHCFKKSSDGFLYCEGTKVVDIMESVERRPLLVQQTSDHEKRRGLQEGLGRCEFLRHRLCN</sequence>
<evidence type="ECO:0000313" key="2">
    <source>
        <dbReference type="Proteomes" id="UP000886595"/>
    </source>
</evidence>
<proteinExistence type="predicted"/>
<comment type="caution">
    <text evidence="1">The sequence shown here is derived from an EMBL/GenBank/DDBJ whole genome shotgun (WGS) entry which is preliminary data.</text>
</comment>